<gene>
    <name evidence="1" type="ORF">LSAT_V11C200081670</name>
</gene>
<sequence length="111" mass="13139">MKAIVNLKGSGGNIWEVFEVLDGVRRAIFRDTVFGYFIDVPRLQGDALLFHKMFLHQIRFAWGSYLWDFTYVDLEDTWNKIDNYLSLPERRQTLKYSVSGFSPRTYLFACR</sequence>
<dbReference type="AlphaFoldDB" id="A0A9R1WJT9"/>
<accession>A0A9R1WJT9</accession>
<protein>
    <submittedName>
        <fullName evidence="1">Uncharacterized protein</fullName>
    </submittedName>
</protein>
<dbReference type="EMBL" id="NBSK02000002">
    <property type="protein sequence ID" value="KAJ0224067.1"/>
    <property type="molecule type" value="Genomic_DNA"/>
</dbReference>
<proteinExistence type="predicted"/>
<organism evidence="1 2">
    <name type="scientific">Lactuca sativa</name>
    <name type="common">Garden lettuce</name>
    <dbReference type="NCBI Taxonomy" id="4236"/>
    <lineage>
        <taxon>Eukaryota</taxon>
        <taxon>Viridiplantae</taxon>
        <taxon>Streptophyta</taxon>
        <taxon>Embryophyta</taxon>
        <taxon>Tracheophyta</taxon>
        <taxon>Spermatophyta</taxon>
        <taxon>Magnoliopsida</taxon>
        <taxon>eudicotyledons</taxon>
        <taxon>Gunneridae</taxon>
        <taxon>Pentapetalae</taxon>
        <taxon>asterids</taxon>
        <taxon>campanulids</taxon>
        <taxon>Asterales</taxon>
        <taxon>Asteraceae</taxon>
        <taxon>Cichorioideae</taxon>
        <taxon>Cichorieae</taxon>
        <taxon>Lactucinae</taxon>
        <taxon>Lactuca</taxon>
    </lineage>
</organism>
<dbReference type="PANTHER" id="PTHR48449:SF1">
    <property type="entry name" value="DUF1985 DOMAIN-CONTAINING PROTEIN"/>
    <property type="match status" value="1"/>
</dbReference>
<evidence type="ECO:0000313" key="2">
    <source>
        <dbReference type="Proteomes" id="UP000235145"/>
    </source>
</evidence>
<keyword evidence="2" id="KW-1185">Reference proteome</keyword>
<reference evidence="1 2" key="1">
    <citation type="journal article" date="2017" name="Nat. Commun.">
        <title>Genome assembly with in vitro proximity ligation data and whole-genome triplication in lettuce.</title>
        <authorList>
            <person name="Reyes-Chin-Wo S."/>
            <person name="Wang Z."/>
            <person name="Yang X."/>
            <person name="Kozik A."/>
            <person name="Arikit S."/>
            <person name="Song C."/>
            <person name="Xia L."/>
            <person name="Froenicke L."/>
            <person name="Lavelle D.O."/>
            <person name="Truco M.J."/>
            <person name="Xia R."/>
            <person name="Zhu S."/>
            <person name="Xu C."/>
            <person name="Xu H."/>
            <person name="Xu X."/>
            <person name="Cox K."/>
            <person name="Korf I."/>
            <person name="Meyers B.C."/>
            <person name="Michelmore R.W."/>
        </authorList>
    </citation>
    <scope>NUCLEOTIDE SEQUENCE [LARGE SCALE GENOMIC DNA]</scope>
    <source>
        <strain evidence="2">cv. Salinas</strain>
        <tissue evidence="1">Seedlings</tissue>
    </source>
</reference>
<dbReference type="PANTHER" id="PTHR48449">
    <property type="entry name" value="DUF1985 DOMAIN-CONTAINING PROTEIN"/>
    <property type="match status" value="1"/>
</dbReference>
<name>A0A9R1WJT9_LACSA</name>
<dbReference type="Proteomes" id="UP000235145">
    <property type="component" value="Unassembled WGS sequence"/>
</dbReference>
<evidence type="ECO:0000313" key="1">
    <source>
        <dbReference type="EMBL" id="KAJ0224067.1"/>
    </source>
</evidence>
<comment type="caution">
    <text evidence="1">The sequence shown here is derived from an EMBL/GenBank/DDBJ whole genome shotgun (WGS) entry which is preliminary data.</text>
</comment>